<evidence type="ECO:0000313" key="3">
    <source>
        <dbReference type="EMBL" id="ANB10984.1"/>
    </source>
</evidence>
<accession>A0A167BYI6</accession>
<dbReference type="InterPro" id="IPR043128">
    <property type="entry name" value="Rev_trsase/Diguanyl_cyclase"/>
</dbReference>
<dbReference type="Proteomes" id="UP000189580">
    <property type="component" value="Chromosome c"/>
</dbReference>
<evidence type="ECO:0000313" key="4">
    <source>
        <dbReference type="Proteomes" id="UP000189580"/>
    </source>
</evidence>
<name>A0A167BYI6_9ASCO</name>
<proteinExistence type="predicted"/>
<organism evidence="3 4">
    <name type="scientific">Sugiyamaella lignohabitans</name>
    <dbReference type="NCBI Taxonomy" id="796027"/>
    <lineage>
        <taxon>Eukaryota</taxon>
        <taxon>Fungi</taxon>
        <taxon>Dikarya</taxon>
        <taxon>Ascomycota</taxon>
        <taxon>Saccharomycotina</taxon>
        <taxon>Dipodascomycetes</taxon>
        <taxon>Dipodascales</taxon>
        <taxon>Trichomonascaceae</taxon>
        <taxon>Sugiyamaella</taxon>
    </lineage>
</organism>
<dbReference type="Gene3D" id="3.30.1490.100">
    <property type="entry name" value="DNA polymerase, Y-family, little finger domain"/>
    <property type="match status" value="1"/>
</dbReference>
<evidence type="ECO:0000259" key="2">
    <source>
        <dbReference type="PROSITE" id="PS50173"/>
    </source>
</evidence>
<feature type="compositionally biased region" description="Polar residues" evidence="1">
    <location>
        <begin position="370"/>
        <end position="381"/>
    </location>
</feature>
<protein>
    <recommendedName>
        <fullName evidence="2">UmuC domain-containing protein</fullName>
    </recommendedName>
</protein>
<dbReference type="OrthoDB" id="447129at2759"/>
<feature type="domain" description="UmuC" evidence="2">
    <location>
        <begin position="5"/>
        <end position="293"/>
    </location>
</feature>
<dbReference type="Pfam" id="PF00817">
    <property type="entry name" value="IMS"/>
    <property type="match status" value="1"/>
</dbReference>
<dbReference type="GeneID" id="30035836"/>
<dbReference type="InterPro" id="IPR036775">
    <property type="entry name" value="DNA_pol_Y-fam_lit_finger_sf"/>
</dbReference>
<feature type="region of interest" description="Disordered" evidence="1">
    <location>
        <begin position="598"/>
        <end position="625"/>
    </location>
</feature>
<evidence type="ECO:0000256" key="1">
    <source>
        <dbReference type="SAM" id="MobiDB-lite"/>
    </source>
</evidence>
<feature type="region of interest" description="Disordered" evidence="1">
    <location>
        <begin position="315"/>
        <end position="393"/>
    </location>
</feature>
<dbReference type="AlphaFoldDB" id="A0A167BYI6"/>
<dbReference type="PANTHER" id="PTHR46404:SF1">
    <property type="entry name" value="DNA POLYMERASE IOTA"/>
    <property type="match status" value="1"/>
</dbReference>
<sequence>MSKVVISLDLDAFYCAVEQHYDPTLAGDVPFIVYQKNCVATLSYAARNLGLKKLSTVSEAVKKVPGIRLVNGESLAKYRAEGKKILDFVSGLFGGCVPMERLGLEELRIDITKVVDYNMENLRNTGLLDIIRNSGAEVGDESPEGIYLFMTDGDTPTNDSGISGRRVIGGGGGLDGSEADIDKTPSSDPFFCENFFFNVPAKVFPLDRNNALPTFTDSEEHLRCYIGGQLASYIMERLSMDMGYNCSIGLGPNKTIAKMACSLNKPKGLTIVLPEHVQDYLDSTFVSAIPGFGHKTVRRIAEDIAFSDRPGNGLFSTFKRENENPTSAAPIRDSRTPTPDSPLATNSNEAKLSSVEVSPPTLQKPVSIEASPSSNKPVSVETSPSSKKPISTIKSSGGVEKLELHALMDREFGRHLTVYDVRTNLHRTDFVRLFGQKQGSVLWDLMHGIDNSPVKQASDIPTQISIEDTYKRIDTFELVKEAIVSLTNSLLYQIHCDLIDSGDLTWRVFPTTFRLTMSRGDFNPYAVRKSKSTRLPPSFFDEMLSISSTPDPTPLSYEVLSRKLFQDPILALYNQLSTARAGEKLNVRLLNVAVTNFDPTRPTATRSKPSSRQSRGVMDRFLNLK</sequence>
<dbReference type="PROSITE" id="PS50173">
    <property type="entry name" value="UMUC"/>
    <property type="match status" value="1"/>
</dbReference>
<dbReference type="PANTHER" id="PTHR46404">
    <property type="entry name" value="DNA POLYMERASE IOTA"/>
    <property type="match status" value="1"/>
</dbReference>
<dbReference type="RefSeq" id="XP_018733461.1">
    <property type="nucleotide sequence ID" value="XM_018880807.1"/>
</dbReference>
<dbReference type="GO" id="GO:0070987">
    <property type="term" value="P:error-free translesion synthesis"/>
    <property type="evidence" value="ECO:0007669"/>
    <property type="project" value="UniProtKB-ARBA"/>
</dbReference>
<dbReference type="GO" id="GO:0006281">
    <property type="term" value="P:DNA repair"/>
    <property type="evidence" value="ECO:0007669"/>
    <property type="project" value="InterPro"/>
</dbReference>
<feature type="compositionally biased region" description="Polar residues" evidence="1">
    <location>
        <begin position="598"/>
        <end position="614"/>
    </location>
</feature>
<dbReference type="Gene3D" id="3.40.1170.60">
    <property type="match status" value="1"/>
</dbReference>
<keyword evidence="4" id="KW-1185">Reference proteome</keyword>
<gene>
    <name evidence="3" type="ORF">AWJ20_3778</name>
</gene>
<reference evidence="3 4" key="1">
    <citation type="submission" date="2016-02" db="EMBL/GenBank/DDBJ databases">
        <title>Complete genome sequence and transcriptome regulation of the pentose utilising yeast Sugiyamaella lignohabitans.</title>
        <authorList>
            <person name="Bellasio M."/>
            <person name="Peymann A."/>
            <person name="Valli M."/>
            <person name="Sipitzky M."/>
            <person name="Graf A."/>
            <person name="Sauer M."/>
            <person name="Marx H."/>
            <person name="Mattanovich D."/>
        </authorList>
    </citation>
    <scope>NUCLEOTIDE SEQUENCE [LARGE SCALE GENOMIC DNA]</scope>
    <source>
        <strain evidence="3 4">CBS 10342</strain>
    </source>
</reference>
<dbReference type="GO" id="GO:0003887">
    <property type="term" value="F:DNA-directed DNA polymerase activity"/>
    <property type="evidence" value="ECO:0007669"/>
    <property type="project" value="TreeGrafter"/>
</dbReference>
<dbReference type="InterPro" id="IPR043502">
    <property type="entry name" value="DNA/RNA_pol_sf"/>
</dbReference>
<dbReference type="InterPro" id="IPR001126">
    <property type="entry name" value="UmuC"/>
</dbReference>
<dbReference type="SUPFAM" id="SSF56672">
    <property type="entry name" value="DNA/RNA polymerases"/>
    <property type="match status" value="1"/>
</dbReference>
<dbReference type="EMBL" id="CP014500">
    <property type="protein sequence ID" value="ANB10984.1"/>
    <property type="molecule type" value="Genomic_DNA"/>
</dbReference>
<dbReference type="KEGG" id="slb:AWJ20_3778"/>
<dbReference type="Gene3D" id="3.30.70.270">
    <property type="match status" value="1"/>
</dbReference>
<dbReference type="GO" id="GO:0003684">
    <property type="term" value="F:damaged DNA binding"/>
    <property type="evidence" value="ECO:0007669"/>
    <property type="project" value="InterPro"/>
</dbReference>
<feature type="compositionally biased region" description="Low complexity" evidence="1">
    <location>
        <begin position="382"/>
        <end position="393"/>
    </location>
</feature>